<feature type="domain" description="Ribosomal RNA small subunit methyltransferase E methyltransferase" evidence="11">
    <location>
        <begin position="126"/>
        <end position="213"/>
    </location>
</feature>
<dbReference type="InterPro" id="IPR046886">
    <property type="entry name" value="RsmE_MTase_dom"/>
</dbReference>
<keyword evidence="8" id="KW-0949">S-adenosyl-L-methionine</keyword>
<evidence type="ECO:0000256" key="5">
    <source>
        <dbReference type="ARBA" id="ARBA00022552"/>
    </source>
</evidence>
<evidence type="ECO:0000256" key="2">
    <source>
        <dbReference type="ARBA" id="ARBA00005528"/>
    </source>
</evidence>
<evidence type="ECO:0000256" key="8">
    <source>
        <dbReference type="ARBA" id="ARBA00022691"/>
    </source>
</evidence>
<gene>
    <name evidence="12" type="ORF">TCHU04912_LOCUS12165</name>
</gene>
<dbReference type="InterPro" id="IPR029026">
    <property type="entry name" value="tRNA_m1G_MTases_N"/>
</dbReference>
<keyword evidence="5" id="KW-0698">rRNA processing</keyword>
<evidence type="ECO:0000256" key="1">
    <source>
        <dbReference type="ARBA" id="ARBA00004496"/>
    </source>
</evidence>
<organism evidence="12">
    <name type="scientific">Tetraselmis chuii</name>
    <dbReference type="NCBI Taxonomy" id="63592"/>
    <lineage>
        <taxon>Eukaryota</taxon>
        <taxon>Viridiplantae</taxon>
        <taxon>Chlorophyta</taxon>
        <taxon>core chlorophytes</taxon>
        <taxon>Chlorodendrophyceae</taxon>
        <taxon>Chlorodendrales</taxon>
        <taxon>Chlorodendraceae</taxon>
        <taxon>Tetraselmis</taxon>
    </lineage>
</organism>
<dbReference type="InterPro" id="IPR006700">
    <property type="entry name" value="RsmE"/>
</dbReference>
<dbReference type="EMBL" id="HBGG01023392">
    <property type="protein sequence ID" value="CAD9209926.1"/>
    <property type="molecule type" value="Transcribed_RNA"/>
</dbReference>
<keyword evidence="4" id="KW-0963">Cytoplasm</keyword>
<dbReference type="InterPro" id="IPR029028">
    <property type="entry name" value="Alpha/beta_knot_MTases"/>
</dbReference>
<evidence type="ECO:0000259" key="11">
    <source>
        <dbReference type="Pfam" id="PF04452"/>
    </source>
</evidence>
<evidence type="ECO:0000256" key="4">
    <source>
        <dbReference type="ARBA" id="ARBA00022490"/>
    </source>
</evidence>
<protein>
    <recommendedName>
        <fullName evidence="3">16S rRNA (uracil(1498)-N(3))-methyltransferase</fullName>
        <ecNumber evidence="3">2.1.1.193</ecNumber>
    </recommendedName>
</protein>
<proteinExistence type="inferred from homology"/>
<evidence type="ECO:0000313" key="12">
    <source>
        <dbReference type="EMBL" id="CAD9209926.1"/>
    </source>
</evidence>
<dbReference type="GO" id="GO:0005737">
    <property type="term" value="C:cytoplasm"/>
    <property type="evidence" value="ECO:0007669"/>
    <property type="project" value="UniProtKB-SubCell"/>
</dbReference>
<dbReference type="GO" id="GO:0070042">
    <property type="term" value="F:rRNA (uridine-N3-)-methyltransferase activity"/>
    <property type="evidence" value="ECO:0007669"/>
    <property type="project" value="TreeGrafter"/>
</dbReference>
<dbReference type="AlphaFoldDB" id="A0A7S1SV40"/>
<sequence>MSSAGSIRSSQAELLFNAPRSKGRISTGVAHVRAPYRKAVVRCRNRILFAPHETGLLDSGVVNELRLRNDDGRAIHIKEILKLEAGDPVKIGILGGERGIGTVTHVSDSGVNVEFPTESREAPMDKLKIDLLLALPRPKVVNRLWPILSSLGIRSIYVSGAEKVEKAYWGAKCLHHEKILEEMVSGLEQAGDTVPPTVVSCRRLKKLLAWLQDEVDPRDEALKPGTADGDGIFVPKELVRGCLPASLGSGDRGKPLAVLRNEQQLRLVAHPGESAVSIREAVGAHMESNEGDHDSCSVLLAVGPEGGWTDPEVELLRSTGFVHVSLGSRPLTTSTAAVALISIVGDTLQFPAKPR</sequence>
<evidence type="ECO:0000256" key="10">
    <source>
        <dbReference type="ARBA" id="ARBA00047944"/>
    </source>
</evidence>
<dbReference type="Pfam" id="PF04452">
    <property type="entry name" value="Methyltrans_RNA"/>
    <property type="match status" value="2"/>
</dbReference>
<keyword evidence="7" id="KW-0808">Transferase</keyword>
<dbReference type="PANTHER" id="PTHR30027">
    <property type="entry name" value="RIBOSOMAL RNA SMALL SUBUNIT METHYLTRANSFERASE E"/>
    <property type="match status" value="1"/>
</dbReference>
<comment type="catalytic activity">
    <reaction evidence="10">
        <text>uridine(1498) in 16S rRNA + S-adenosyl-L-methionine = N(3)-methyluridine(1498) in 16S rRNA + S-adenosyl-L-homocysteine + H(+)</text>
        <dbReference type="Rhea" id="RHEA:42920"/>
        <dbReference type="Rhea" id="RHEA-COMP:10283"/>
        <dbReference type="Rhea" id="RHEA-COMP:10284"/>
        <dbReference type="ChEBI" id="CHEBI:15378"/>
        <dbReference type="ChEBI" id="CHEBI:57856"/>
        <dbReference type="ChEBI" id="CHEBI:59789"/>
        <dbReference type="ChEBI" id="CHEBI:65315"/>
        <dbReference type="ChEBI" id="CHEBI:74502"/>
        <dbReference type="EC" id="2.1.1.193"/>
    </reaction>
</comment>
<evidence type="ECO:0000256" key="3">
    <source>
        <dbReference type="ARBA" id="ARBA00012328"/>
    </source>
</evidence>
<dbReference type="PANTHER" id="PTHR30027:SF3">
    <property type="entry name" value="16S RRNA (URACIL(1498)-N(3))-METHYLTRANSFERASE"/>
    <property type="match status" value="1"/>
</dbReference>
<name>A0A7S1SV40_9CHLO</name>
<keyword evidence="6" id="KW-0489">Methyltransferase</keyword>
<dbReference type="SUPFAM" id="SSF75217">
    <property type="entry name" value="alpha/beta knot"/>
    <property type="match status" value="2"/>
</dbReference>
<evidence type="ECO:0000256" key="6">
    <source>
        <dbReference type="ARBA" id="ARBA00022603"/>
    </source>
</evidence>
<evidence type="ECO:0000256" key="7">
    <source>
        <dbReference type="ARBA" id="ARBA00022679"/>
    </source>
</evidence>
<comment type="subcellular location">
    <subcellularLocation>
        <location evidence="1">Cytoplasm</location>
    </subcellularLocation>
</comment>
<evidence type="ECO:0000256" key="9">
    <source>
        <dbReference type="ARBA" id="ARBA00025699"/>
    </source>
</evidence>
<dbReference type="CDD" id="cd18084">
    <property type="entry name" value="RsmE-like"/>
    <property type="match status" value="1"/>
</dbReference>
<feature type="domain" description="Ribosomal RNA small subunit methyltransferase E methyltransferase" evidence="11">
    <location>
        <begin position="262"/>
        <end position="344"/>
    </location>
</feature>
<accession>A0A7S1SV40</accession>
<comment type="similarity">
    <text evidence="2">Belongs to the RNA methyltransferase RsmE family.</text>
</comment>
<comment type="function">
    <text evidence="9">Specifically methylates the N3 position of the uracil ring of uridine 1498 (m3U1498) in 16S rRNA. Acts on the fully assembled 30S ribosomal subunit.</text>
</comment>
<dbReference type="Gene3D" id="3.40.1280.10">
    <property type="match status" value="1"/>
</dbReference>
<dbReference type="EC" id="2.1.1.193" evidence="3"/>
<dbReference type="GO" id="GO:0070475">
    <property type="term" value="P:rRNA base methylation"/>
    <property type="evidence" value="ECO:0007669"/>
    <property type="project" value="TreeGrafter"/>
</dbReference>
<reference evidence="12" key="1">
    <citation type="submission" date="2021-01" db="EMBL/GenBank/DDBJ databases">
        <authorList>
            <person name="Corre E."/>
            <person name="Pelletier E."/>
            <person name="Niang G."/>
            <person name="Scheremetjew M."/>
            <person name="Finn R."/>
            <person name="Kale V."/>
            <person name="Holt S."/>
            <person name="Cochrane G."/>
            <person name="Meng A."/>
            <person name="Brown T."/>
            <person name="Cohen L."/>
        </authorList>
    </citation>
    <scope>NUCLEOTIDE SEQUENCE</scope>
    <source>
        <strain evidence="12">PLY429</strain>
    </source>
</reference>
<dbReference type="NCBIfam" id="TIGR00046">
    <property type="entry name" value="RsmE family RNA methyltransferase"/>
    <property type="match status" value="1"/>
</dbReference>